<name>A0ABY7GZR4_9BACT</name>
<dbReference type="RefSeq" id="WP_269034861.1">
    <property type="nucleotide sequence ID" value="NZ_CP114040.1"/>
</dbReference>
<organism evidence="1 2">
    <name type="scientific">Nannocystis punicea</name>
    <dbReference type="NCBI Taxonomy" id="2995304"/>
    <lineage>
        <taxon>Bacteria</taxon>
        <taxon>Pseudomonadati</taxon>
        <taxon>Myxococcota</taxon>
        <taxon>Polyangia</taxon>
        <taxon>Nannocystales</taxon>
        <taxon>Nannocystaceae</taxon>
        <taxon>Nannocystis</taxon>
    </lineage>
</organism>
<dbReference type="EMBL" id="CP114040">
    <property type="protein sequence ID" value="WAS92504.1"/>
    <property type="molecule type" value="Genomic_DNA"/>
</dbReference>
<dbReference type="Proteomes" id="UP001164459">
    <property type="component" value="Chromosome"/>
</dbReference>
<reference evidence="1" key="1">
    <citation type="submission" date="2022-11" db="EMBL/GenBank/DDBJ databases">
        <title>Minimal conservation of predation-associated metabolite biosynthetic gene clusters underscores biosynthetic potential of Myxococcota including descriptions for ten novel species: Archangium lansinium sp. nov., Myxococcus landrumus sp. nov., Nannocystis bai.</title>
        <authorList>
            <person name="Ahearne A."/>
            <person name="Stevens C."/>
            <person name="Dowd S."/>
        </authorList>
    </citation>
    <scope>NUCLEOTIDE SEQUENCE</scope>
    <source>
        <strain evidence="1">Fl3</strain>
    </source>
</reference>
<proteinExistence type="predicted"/>
<keyword evidence="2" id="KW-1185">Reference proteome</keyword>
<protein>
    <submittedName>
        <fullName evidence="1">Three-Cys-motif partner protein TcmP</fullName>
    </submittedName>
</protein>
<dbReference type="NCBIfam" id="TIGR04474">
    <property type="entry name" value="tcm_partner"/>
    <property type="match status" value="1"/>
</dbReference>
<evidence type="ECO:0000313" key="1">
    <source>
        <dbReference type="EMBL" id="WAS92504.1"/>
    </source>
</evidence>
<evidence type="ECO:0000313" key="2">
    <source>
        <dbReference type="Proteomes" id="UP001164459"/>
    </source>
</evidence>
<dbReference type="InterPro" id="IPR031009">
    <property type="entry name" value="Tcm_partner"/>
</dbReference>
<sequence>MVQREDYRRREQAFVKHYVLDHYLQKLALKIGHYRPNTTLNYIDGFSGPWQHATEELRDTSPHVALTQLCAAREVLRARPIELHVRGMFVERDREAFALLERLLGEQFASVECEAYNGEFETHIREACRFAEGGPQPFAFVFIDPTGWTGYGLKAITPLLRVRRSEVLINFMTKDITRFVDDGESVALQSFIDLFGDATYREAWRGLADLDREDRIVEVYCERVLKAGDFAYCAPTVVLNPRHDRTCYHLVYATRSLHGLIAFRDTEREATPEQREARAEAKQRERLSKGGQFEMFAAPVMETSYMAELQQRYHGKARAAVASKLSEGGEVDFDVLVAAALQYPMTCLGDVKDWLNGWRDEGGLEFLGLSPGERALAVQKKHRLRARGRRSS</sequence>
<accession>A0ABY7GZR4</accession>
<gene>
    <name evidence="1" type="primary">tcmP</name>
    <name evidence="1" type="ORF">O0S08_40510</name>
</gene>